<gene>
    <name evidence="2" type="ORF">RBWH47_04186</name>
</gene>
<organism evidence="2 3">
    <name type="scientific">Rhodopirellula baltica WH47</name>
    <dbReference type="NCBI Taxonomy" id="991778"/>
    <lineage>
        <taxon>Bacteria</taxon>
        <taxon>Pseudomonadati</taxon>
        <taxon>Planctomycetota</taxon>
        <taxon>Planctomycetia</taxon>
        <taxon>Pirellulales</taxon>
        <taxon>Pirellulaceae</taxon>
        <taxon>Rhodopirellula</taxon>
    </lineage>
</organism>
<dbReference type="EMBL" id="AFAR01000137">
    <property type="protein sequence ID" value="EGF27565.1"/>
    <property type="molecule type" value="Genomic_DNA"/>
</dbReference>
<dbReference type="AlphaFoldDB" id="F2AS01"/>
<proteinExistence type="predicted"/>
<reference evidence="2 3" key="1">
    <citation type="journal article" date="2013" name="Mar. Genomics">
        <title>Expression of sulfatases in Rhodopirellula baltica and the diversity of sulfatases in the genus Rhodopirellula.</title>
        <authorList>
            <person name="Wegner C.E."/>
            <person name="Richter-Heitmann T."/>
            <person name="Klindworth A."/>
            <person name="Klockow C."/>
            <person name="Richter M."/>
            <person name="Achstetter T."/>
            <person name="Glockner F.O."/>
            <person name="Harder J."/>
        </authorList>
    </citation>
    <scope>NUCLEOTIDE SEQUENCE [LARGE SCALE GENOMIC DNA]</scope>
    <source>
        <strain evidence="2 3">WH47</strain>
    </source>
</reference>
<protein>
    <submittedName>
        <fullName evidence="2">Uncharacterized protein</fullName>
    </submittedName>
</protein>
<feature type="region of interest" description="Disordered" evidence="1">
    <location>
        <begin position="1"/>
        <end position="27"/>
    </location>
</feature>
<evidence type="ECO:0000313" key="2">
    <source>
        <dbReference type="EMBL" id="EGF27565.1"/>
    </source>
</evidence>
<sequence length="61" mass="6985">MLWNKARPPSKQQTKPGHLDQLASRAWRSSRWGTTQRQVDWASSELLANPATRFCGDEPFS</sequence>
<evidence type="ECO:0000313" key="3">
    <source>
        <dbReference type="Proteomes" id="UP000006222"/>
    </source>
</evidence>
<accession>F2AS01</accession>
<dbReference type="Proteomes" id="UP000006222">
    <property type="component" value="Unassembled WGS sequence"/>
</dbReference>
<name>F2AS01_RHOBT</name>
<evidence type="ECO:0000256" key="1">
    <source>
        <dbReference type="SAM" id="MobiDB-lite"/>
    </source>
</evidence>
<comment type="caution">
    <text evidence="2">The sequence shown here is derived from an EMBL/GenBank/DDBJ whole genome shotgun (WGS) entry which is preliminary data.</text>
</comment>